<evidence type="ECO:0000313" key="6">
    <source>
        <dbReference type="Proteomes" id="UP000078561"/>
    </source>
</evidence>
<dbReference type="InterPro" id="IPR052982">
    <property type="entry name" value="SRP1/TIP1-like"/>
</dbReference>
<dbReference type="Proteomes" id="UP000078561">
    <property type="component" value="Unassembled WGS sequence"/>
</dbReference>
<dbReference type="OrthoDB" id="2260257at2759"/>
<evidence type="ECO:0000256" key="2">
    <source>
        <dbReference type="SAM" id="MobiDB-lite"/>
    </source>
</evidence>
<feature type="domain" description="Yeast cell wall synthesis Kre9/Knh1-like N-terminal" evidence="4">
    <location>
        <begin position="26"/>
        <end position="98"/>
    </location>
</feature>
<protein>
    <recommendedName>
        <fullName evidence="4">Yeast cell wall synthesis Kre9/Knh1-like N-terminal domain-containing protein</fullName>
    </recommendedName>
</protein>
<reference evidence="5" key="1">
    <citation type="submission" date="2016-04" db="EMBL/GenBank/DDBJ databases">
        <authorList>
            <person name="Evans L.H."/>
            <person name="Alamgir A."/>
            <person name="Owens N."/>
            <person name="Weber N.D."/>
            <person name="Virtaneva K."/>
            <person name="Barbian K."/>
            <person name="Babar A."/>
            <person name="Rosenke K."/>
        </authorList>
    </citation>
    <scope>NUCLEOTIDE SEQUENCE [LARGE SCALE GENOMIC DNA]</scope>
    <source>
        <strain evidence="5">CBS 101.48</strain>
    </source>
</reference>
<sequence>MKFSLLLSSAALLAVASGQAIVSITSPLTGTKLKAGTDAMITWVNPTVKTISQIMLAKGPSTALQPIKPIGENIDTAAGKFVWKIPYEIENGEYSFELGTSPDLAFAGPVIIEGGVGGTLAPSNATVSSPAVPSTGNAAASPAPGAATAPSSHSVPPSASTPNAKAPAAGSSPTGSDAVQLASGKYLAAAAAAAIVASQFF</sequence>
<organism evidence="5">
    <name type="scientific">Absidia glauca</name>
    <name type="common">Pin mould</name>
    <dbReference type="NCBI Taxonomy" id="4829"/>
    <lineage>
        <taxon>Eukaryota</taxon>
        <taxon>Fungi</taxon>
        <taxon>Fungi incertae sedis</taxon>
        <taxon>Mucoromycota</taxon>
        <taxon>Mucoromycotina</taxon>
        <taxon>Mucoromycetes</taxon>
        <taxon>Mucorales</taxon>
        <taxon>Cunninghamellaceae</taxon>
        <taxon>Absidia</taxon>
    </lineage>
</organism>
<evidence type="ECO:0000256" key="3">
    <source>
        <dbReference type="SAM" id="SignalP"/>
    </source>
</evidence>
<name>A0A168RFN8_ABSGL</name>
<feature type="signal peptide" evidence="3">
    <location>
        <begin position="1"/>
        <end position="18"/>
    </location>
</feature>
<dbReference type="EMBL" id="LT554635">
    <property type="protein sequence ID" value="SAM06756.1"/>
    <property type="molecule type" value="Genomic_DNA"/>
</dbReference>
<dbReference type="InParanoid" id="A0A168RFN8"/>
<gene>
    <name evidence="5" type="primary">ABSGL_12505.1 scaffold 12955</name>
</gene>
<feature type="region of interest" description="Disordered" evidence="2">
    <location>
        <begin position="126"/>
        <end position="175"/>
    </location>
</feature>
<dbReference type="PANTHER" id="PTHR40633:SF1">
    <property type="entry name" value="GPI ANCHORED SERINE-THREONINE RICH PROTEIN (AFU_ORTHOLOGUE AFUA_1G03630)"/>
    <property type="match status" value="1"/>
</dbReference>
<evidence type="ECO:0000259" key="4">
    <source>
        <dbReference type="Pfam" id="PF10342"/>
    </source>
</evidence>
<keyword evidence="6" id="KW-1185">Reference proteome</keyword>
<evidence type="ECO:0000256" key="1">
    <source>
        <dbReference type="ARBA" id="ARBA00022729"/>
    </source>
</evidence>
<keyword evidence="1 3" id="KW-0732">Signal</keyword>
<dbReference type="AlphaFoldDB" id="A0A168RFN8"/>
<dbReference type="InterPro" id="IPR018466">
    <property type="entry name" value="Kre9/Knh1-like_N"/>
</dbReference>
<dbReference type="STRING" id="4829.A0A168RFN8"/>
<dbReference type="PANTHER" id="PTHR40633">
    <property type="entry name" value="MATRIX PROTEIN, PUTATIVE (AFU_ORTHOLOGUE AFUA_8G05410)-RELATED"/>
    <property type="match status" value="1"/>
</dbReference>
<feature type="chain" id="PRO_5007900120" description="Yeast cell wall synthesis Kre9/Knh1-like N-terminal domain-containing protein" evidence="3">
    <location>
        <begin position="19"/>
        <end position="201"/>
    </location>
</feature>
<proteinExistence type="predicted"/>
<accession>A0A168RFN8</accession>
<evidence type="ECO:0000313" key="5">
    <source>
        <dbReference type="EMBL" id="SAM06756.1"/>
    </source>
</evidence>
<feature type="compositionally biased region" description="Low complexity" evidence="2">
    <location>
        <begin position="133"/>
        <end position="162"/>
    </location>
</feature>
<dbReference type="Pfam" id="PF10342">
    <property type="entry name" value="Kre9_KNH"/>
    <property type="match status" value="1"/>
</dbReference>